<evidence type="ECO:0000313" key="2">
    <source>
        <dbReference type="Proteomes" id="UP000006380"/>
    </source>
</evidence>
<dbReference type="EMBL" id="CP000767">
    <property type="protein sequence ID" value="EAT99981.1"/>
    <property type="molecule type" value="Genomic_DNA"/>
</dbReference>
<dbReference type="Gene3D" id="1.10.10.10">
    <property type="entry name" value="Winged helix-like DNA-binding domain superfamily/Winged helix DNA-binding domain"/>
    <property type="match status" value="1"/>
</dbReference>
<dbReference type="InterPro" id="IPR036390">
    <property type="entry name" value="WH_DNA-bd_sf"/>
</dbReference>
<sequence length="138" mass="14943">MQVGTKFSVSIHILLSAEFFKDEKVTSEFIASSVGTNPVIIRKLTQLLKKAGLLEVRAGVGGVNLAKKPEQITLLDVYQAVSDEEKNLFKIHAKSPAACPLGGKIGNLLNSHFLSAQNAMQKELGKVTLQDLLDELKA</sequence>
<dbReference type="OrthoDB" id="9800519at2"/>
<dbReference type="InterPro" id="IPR000944">
    <property type="entry name" value="Tscrpt_reg_Rrf2"/>
</dbReference>
<organism evidence="1 2">
    <name type="scientific">Campylobacter curvus (strain 525.92)</name>
    <dbReference type="NCBI Taxonomy" id="360105"/>
    <lineage>
        <taxon>Bacteria</taxon>
        <taxon>Pseudomonadati</taxon>
        <taxon>Campylobacterota</taxon>
        <taxon>Epsilonproteobacteria</taxon>
        <taxon>Campylobacterales</taxon>
        <taxon>Campylobacteraceae</taxon>
        <taxon>Campylobacter</taxon>
    </lineage>
</organism>
<dbReference type="PANTHER" id="PTHR33221">
    <property type="entry name" value="WINGED HELIX-TURN-HELIX TRANSCRIPTIONAL REGULATOR, RRF2 FAMILY"/>
    <property type="match status" value="1"/>
</dbReference>
<reference evidence="1" key="1">
    <citation type="submission" date="2016-07" db="EMBL/GenBank/DDBJ databases">
        <title>Comparative genomics of the Campylobacter concisus group.</title>
        <authorList>
            <person name="Miller W.G."/>
            <person name="Yee E."/>
            <person name="Chapman M.H."/>
            <person name="Huynh S."/>
            <person name="Bono J.L."/>
            <person name="On S.L.W."/>
            <person name="StLeger J."/>
            <person name="Foster G."/>
            <person name="Parker C.T."/>
        </authorList>
    </citation>
    <scope>NUCLEOTIDE SEQUENCE</scope>
    <source>
        <strain evidence="1">525.92</strain>
    </source>
</reference>
<dbReference type="PANTHER" id="PTHR33221:SF15">
    <property type="entry name" value="HTH-TYPE TRANSCRIPTIONAL REGULATOR YWGB-RELATED"/>
    <property type="match status" value="1"/>
</dbReference>
<accession>A7GZW9</accession>
<evidence type="ECO:0000313" key="1">
    <source>
        <dbReference type="EMBL" id="EAT99981.1"/>
    </source>
</evidence>
<proteinExistence type="predicted"/>
<dbReference type="STRING" id="360105.CCV52592_1447"/>
<keyword evidence="2" id="KW-1185">Reference proteome</keyword>
<gene>
    <name evidence="1" type="ORF">CCV52592_1447</name>
</gene>
<dbReference type="Pfam" id="PF02082">
    <property type="entry name" value="Rrf2"/>
    <property type="match status" value="1"/>
</dbReference>
<dbReference type="InterPro" id="IPR036388">
    <property type="entry name" value="WH-like_DNA-bd_sf"/>
</dbReference>
<dbReference type="PROSITE" id="PS51197">
    <property type="entry name" value="HTH_RRF2_2"/>
    <property type="match status" value="1"/>
</dbReference>
<dbReference type="AlphaFoldDB" id="A7GZW9"/>
<dbReference type="GO" id="GO:0003700">
    <property type="term" value="F:DNA-binding transcription factor activity"/>
    <property type="evidence" value="ECO:0007669"/>
    <property type="project" value="TreeGrafter"/>
</dbReference>
<dbReference type="Proteomes" id="UP000006380">
    <property type="component" value="Chromosome"/>
</dbReference>
<dbReference type="KEGG" id="ccv:CCV52592_1447"/>
<dbReference type="GO" id="GO:0005829">
    <property type="term" value="C:cytosol"/>
    <property type="evidence" value="ECO:0007669"/>
    <property type="project" value="TreeGrafter"/>
</dbReference>
<dbReference type="SUPFAM" id="SSF46785">
    <property type="entry name" value="Winged helix' DNA-binding domain"/>
    <property type="match status" value="1"/>
</dbReference>
<protein>
    <submittedName>
        <fullName evidence="1">Transcriptional regulator, IscR family</fullName>
    </submittedName>
</protein>
<dbReference type="RefSeq" id="WP_011992611.1">
    <property type="nucleotide sequence ID" value="NC_009715.2"/>
</dbReference>
<dbReference type="HOGENOM" id="CLU_107144_4_2_7"/>
<name>A7GZW9_CAMC5</name>